<comment type="caution">
    <text evidence="1">The sequence shown here is derived from an EMBL/GenBank/DDBJ whole genome shotgun (WGS) entry which is preliminary data.</text>
</comment>
<dbReference type="Proteomes" id="UP000789920">
    <property type="component" value="Unassembled WGS sequence"/>
</dbReference>
<reference evidence="1" key="1">
    <citation type="submission" date="2021-06" db="EMBL/GenBank/DDBJ databases">
        <authorList>
            <person name="Kallberg Y."/>
            <person name="Tangrot J."/>
            <person name="Rosling A."/>
        </authorList>
    </citation>
    <scope>NUCLEOTIDE SEQUENCE</scope>
    <source>
        <strain evidence="1">MA461A</strain>
    </source>
</reference>
<gene>
    <name evidence="1" type="ORF">RPERSI_LOCUS22171</name>
</gene>
<dbReference type="EMBL" id="CAJVQC010066514">
    <property type="protein sequence ID" value="CAG8806492.1"/>
    <property type="molecule type" value="Genomic_DNA"/>
</dbReference>
<accession>A0ACA9RS96</accession>
<feature type="non-terminal residue" evidence="1">
    <location>
        <position position="1"/>
    </location>
</feature>
<protein>
    <submittedName>
        <fullName evidence="1">33089_t:CDS:1</fullName>
    </submittedName>
</protein>
<organism evidence="1 2">
    <name type="scientific">Racocetra persica</name>
    <dbReference type="NCBI Taxonomy" id="160502"/>
    <lineage>
        <taxon>Eukaryota</taxon>
        <taxon>Fungi</taxon>
        <taxon>Fungi incertae sedis</taxon>
        <taxon>Mucoromycota</taxon>
        <taxon>Glomeromycotina</taxon>
        <taxon>Glomeromycetes</taxon>
        <taxon>Diversisporales</taxon>
        <taxon>Gigasporaceae</taxon>
        <taxon>Racocetra</taxon>
    </lineage>
</organism>
<evidence type="ECO:0000313" key="1">
    <source>
        <dbReference type="EMBL" id="CAG8806492.1"/>
    </source>
</evidence>
<evidence type="ECO:0000313" key="2">
    <source>
        <dbReference type="Proteomes" id="UP000789920"/>
    </source>
</evidence>
<proteinExistence type="predicted"/>
<name>A0ACA9RS96_9GLOM</name>
<keyword evidence="2" id="KW-1185">Reference proteome</keyword>
<sequence length="43" mass="5052">YNEEIIDLTSSNNNNSQQSNQNDIQFDDLPYPEMSSWIISKKM</sequence>